<reference evidence="4 5" key="1">
    <citation type="submission" date="2016-11" db="EMBL/GenBank/DDBJ databases">
        <title>Trade-off between light-utilization and light-protection in marine flavobacteria.</title>
        <authorList>
            <person name="Kumagai Y."/>
        </authorList>
    </citation>
    <scope>NUCLEOTIDE SEQUENCE [LARGE SCALE GENOMIC DNA]</scope>
    <source>
        <strain evidence="4 5">NBRC 107125</strain>
    </source>
</reference>
<sequence length="273" mass="31010">MLQKAKAQCLTIAIAFILLCLPAISHAQTATEEDDRRFWDVWNAYIVELVEQELSTPDPWEPLNRKIFAFNDFADRYALTPVAKGYQWITPDPVEAGIGNMFSNLLEVTTILNDLLQLKFGQAASDTGRFLLNSTVGLLGLFDVATPIGLEKHEEDFGQTLGYWGVGPGPYIVVPIFGSYTVRDGLGAYIDTYSDYVTNIDHIPTRNQLWLMRNIDKRAGLFAAEELITGDRYAFIRDAYLQRREYLVNDGVVVDSFGEEDWDDDWDEESWDE</sequence>
<dbReference type="EMBL" id="CP019343">
    <property type="protein sequence ID" value="ARN76431.1"/>
    <property type="molecule type" value="Genomic_DNA"/>
</dbReference>
<keyword evidence="2 3" id="KW-0732">Signal</keyword>
<feature type="signal peptide" evidence="3">
    <location>
        <begin position="1"/>
        <end position="27"/>
    </location>
</feature>
<protein>
    <recommendedName>
        <fullName evidence="6">ABC transporter</fullName>
    </recommendedName>
</protein>
<evidence type="ECO:0000256" key="2">
    <source>
        <dbReference type="ARBA" id="ARBA00022729"/>
    </source>
</evidence>
<dbReference type="KEGG" id="osg:BST96_14905"/>
<proteinExistence type="inferred from homology"/>
<dbReference type="STRING" id="716816.BST96_14905"/>
<evidence type="ECO:0000256" key="3">
    <source>
        <dbReference type="SAM" id="SignalP"/>
    </source>
</evidence>
<gene>
    <name evidence="4" type="ORF">BST96_14905</name>
</gene>
<evidence type="ECO:0000313" key="4">
    <source>
        <dbReference type="EMBL" id="ARN76431.1"/>
    </source>
</evidence>
<dbReference type="PRINTS" id="PR01805">
    <property type="entry name" value="VACJLIPOPROT"/>
</dbReference>
<comment type="similarity">
    <text evidence="1">Belongs to the MlaA family.</text>
</comment>
<dbReference type="GO" id="GO:0120010">
    <property type="term" value="P:intermembrane phospholipid transfer"/>
    <property type="evidence" value="ECO:0007669"/>
    <property type="project" value="TreeGrafter"/>
</dbReference>
<keyword evidence="5" id="KW-1185">Reference proteome</keyword>
<dbReference type="AlphaFoldDB" id="A0A1X9NGZ7"/>
<name>A0A1X9NGZ7_9GAMM</name>
<feature type="chain" id="PRO_5012010647" description="ABC transporter" evidence="3">
    <location>
        <begin position="28"/>
        <end position="273"/>
    </location>
</feature>
<evidence type="ECO:0000313" key="5">
    <source>
        <dbReference type="Proteomes" id="UP000193450"/>
    </source>
</evidence>
<organism evidence="4 5">
    <name type="scientific">Oceanicoccus sagamiensis</name>
    <dbReference type="NCBI Taxonomy" id="716816"/>
    <lineage>
        <taxon>Bacteria</taxon>
        <taxon>Pseudomonadati</taxon>
        <taxon>Pseudomonadota</taxon>
        <taxon>Gammaproteobacteria</taxon>
        <taxon>Cellvibrionales</taxon>
        <taxon>Spongiibacteraceae</taxon>
        <taxon>Oceanicoccus</taxon>
    </lineage>
</organism>
<dbReference type="PANTHER" id="PTHR30035:SF3">
    <property type="entry name" value="INTERMEMBRANE PHOSPHOLIPID TRANSPORT SYSTEM LIPOPROTEIN MLAA"/>
    <property type="match status" value="1"/>
</dbReference>
<dbReference type="Proteomes" id="UP000193450">
    <property type="component" value="Chromosome"/>
</dbReference>
<accession>A0A1X9NGZ7</accession>
<dbReference type="Pfam" id="PF04333">
    <property type="entry name" value="MlaA"/>
    <property type="match status" value="1"/>
</dbReference>
<evidence type="ECO:0008006" key="6">
    <source>
        <dbReference type="Google" id="ProtNLM"/>
    </source>
</evidence>
<dbReference type="PANTHER" id="PTHR30035">
    <property type="entry name" value="LIPOPROTEIN VACJ-RELATED"/>
    <property type="match status" value="1"/>
</dbReference>
<dbReference type="GO" id="GO:0016020">
    <property type="term" value="C:membrane"/>
    <property type="evidence" value="ECO:0007669"/>
    <property type="project" value="InterPro"/>
</dbReference>
<evidence type="ECO:0000256" key="1">
    <source>
        <dbReference type="ARBA" id="ARBA00010634"/>
    </source>
</evidence>
<dbReference type="InterPro" id="IPR007428">
    <property type="entry name" value="MlaA"/>
</dbReference>